<dbReference type="PROSITE" id="PS51257">
    <property type="entry name" value="PROKAR_LIPOPROTEIN"/>
    <property type="match status" value="1"/>
</dbReference>
<proteinExistence type="predicted"/>
<evidence type="ECO:0000313" key="3">
    <source>
        <dbReference type="EMBL" id="RUL66468.1"/>
    </source>
</evidence>
<feature type="compositionally biased region" description="Basic and acidic residues" evidence="1">
    <location>
        <begin position="105"/>
        <end position="120"/>
    </location>
</feature>
<sequence>MSLSKFSGSLFLVLAVGSLSCGNAKAATPPAPDFSGLWQLNDAQSDGAADINKRYHAEKKHEESPSAHSSSDNGSAPSTVGDLLGGQGGGHHGGGGGGHGGGSNHDYEESHSFDKNKGAKDPTPPLFADDALLNIQQRTADMQVDFNNTDRLDTKFDNITRPSLNGTAQIQTQVSSDGMHLTMQFSDGSRLEQDWAKSADGQHLTVTETWTPVDLKQPIVFKRVYDQLGAQ</sequence>
<comment type="caution">
    <text evidence="3">The sequence shown here is derived from an EMBL/GenBank/DDBJ whole genome shotgun (WGS) entry which is preliminary data.</text>
</comment>
<feature type="region of interest" description="Disordered" evidence="1">
    <location>
        <begin position="57"/>
        <end position="125"/>
    </location>
</feature>
<accession>A0A3S0RG20</accession>
<protein>
    <recommendedName>
        <fullName evidence="5">Lipocalin-like domain-containing protein</fullName>
    </recommendedName>
</protein>
<dbReference type="EMBL" id="RYZR01000002">
    <property type="protein sequence ID" value="RUL66468.1"/>
    <property type="molecule type" value="Genomic_DNA"/>
</dbReference>
<evidence type="ECO:0000313" key="4">
    <source>
        <dbReference type="Proteomes" id="UP000267077"/>
    </source>
</evidence>
<reference evidence="3 4" key="1">
    <citation type="submission" date="2018-12" db="EMBL/GenBank/DDBJ databases">
        <title>Dyella dinghuensis sp. nov. DHOA06 and Dyella choica sp. nov. 4M-K27, isolated from forest soil.</title>
        <authorList>
            <person name="Qiu L.-H."/>
            <person name="Gao Z.-H."/>
        </authorList>
    </citation>
    <scope>NUCLEOTIDE SEQUENCE [LARGE SCALE GENOMIC DNA]</scope>
    <source>
        <strain evidence="3 4">DHOA06</strain>
    </source>
</reference>
<feature type="compositionally biased region" description="Gly residues" evidence="1">
    <location>
        <begin position="83"/>
        <end position="103"/>
    </location>
</feature>
<dbReference type="AlphaFoldDB" id="A0A3S0RG20"/>
<keyword evidence="2" id="KW-0732">Signal</keyword>
<organism evidence="3 4">
    <name type="scientific">Dyella dinghuensis</name>
    <dbReference type="NCBI Taxonomy" id="1920169"/>
    <lineage>
        <taxon>Bacteria</taxon>
        <taxon>Pseudomonadati</taxon>
        <taxon>Pseudomonadota</taxon>
        <taxon>Gammaproteobacteria</taxon>
        <taxon>Lysobacterales</taxon>
        <taxon>Rhodanobacteraceae</taxon>
        <taxon>Dyella</taxon>
    </lineage>
</organism>
<evidence type="ECO:0008006" key="5">
    <source>
        <dbReference type="Google" id="ProtNLM"/>
    </source>
</evidence>
<feature type="chain" id="PRO_5018654169" description="Lipocalin-like domain-containing protein" evidence="2">
    <location>
        <begin position="27"/>
        <end position="231"/>
    </location>
</feature>
<dbReference type="RefSeq" id="WP_126671965.1">
    <property type="nucleotide sequence ID" value="NZ_RYZR01000002.1"/>
</dbReference>
<gene>
    <name evidence="3" type="ORF">EKH79_01160</name>
</gene>
<evidence type="ECO:0000256" key="1">
    <source>
        <dbReference type="SAM" id="MobiDB-lite"/>
    </source>
</evidence>
<evidence type="ECO:0000256" key="2">
    <source>
        <dbReference type="SAM" id="SignalP"/>
    </source>
</evidence>
<keyword evidence="4" id="KW-1185">Reference proteome</keyword>
<dbReference type="Proteomes" id="UP000267077">
    <property type="component" value="Unassembled WGS sequence"/>
</dbReference>
<feature type="compositionally biased region" description="Polar residues" evidence="1">
    <location>
        <begin position="66"/>
        <end position="78"/>
    </location>
</feature>
<feature type="signal peptide" evidence="2">
    <location>
        <begin position="1"/>
        <end position="26"/>
    </location>
</feature>
<dbReference type="OrthoDB" id="5954250at2"/>
<name>A0A3S0RG20_9GAMM</name>